<dbReference type="GO" id="GO:0009252">
    <property type="term" value="P:peptidoglycan biosynthetic process"/>
    <property type="evidence" value="ECO:0007669"/>
    <property type="project" value="UniProtKB-KW"/>
</dbReference>
<dbReference type="GO" id="GO:0008658">
    <property type="term" value="F:penicillin binding"/>
    <property type="evidence" value="ECO:0007669"/>
    <property type="project" value="InterPro"/>
</dbReference>
<comment type="similarity">
    <text evidence="3">In the N-terminal section; belongs to the glycosyltransferase 51 family.</text>
</comment>
<dbReference type="InterPro" id="IPR023346">
    <property type="entry name" value="Lysozyme-like_dom_sf"/>
</dbReference>
<dbReference type="Pfam" id="PF00905">
    <property type="entry name" value="Transpeptidase"/>
    <property type="match status" value="1"/>
</dbReference>
<evidence type="ECO:0000256" key="2">
    <source>
        <dbReference type="ARBA" id="ARBA00007090"/>
    </source>
</evidence>
<evidence type="ECO:0000256" key="1">
    <source>
        <dbReference type="ARBA" id="ARBA00004236"/>
    </source>
</evidence>
<evidence type="ECO:0000256" key="4">
    <source>
        <dbReference type="ARBA" id="ARBA00022475"/>
    </source>
</evidence>
<evidence type="ECO:0000256" key="6">
    <source>
        <dbReference type="ARBA" id="ARBA00022670"/>
    </source>
</evidence>
<keyword evidence="14" id="KW-0961">Cell wall biogenesis/degradation</keyword>
<dbReference type="AlphaFoldDB" id="A0A1F6DAR4"/>
<evidence type="ECO:0000313" key="19">
    <source>
        <dbReference type="EMBL" id="OGG58461.1"/>
    </source>
</evidence>
<dbReference type="SUPFAM" id="SSF56601">
    <property type="entry name" value="beta-lactamase/transpeptidase-like"/>
    <property type="match status" value="1"/>
</dbReference>
<dbReference type="InterPro" id="IPR036950">
    <property type="entry name" value="PBP_transglycosylase"/>
</dbReference>
<evidence type="ECO:0000256" key="12">
    <source>
        <dbReference type="ARBA" id="ARBA00023136"/>
    </source>
</evidence>
<evidence type="ECO:0000313" key="20">
    <source>
        <dbReference type="Proteomes" id="UP000177958"/>
    </source>
</evidence>
<evidence type="ECO:0000256" key="16">
    <source>
        <dbReference type="ARBA" id="ARBA00049902"/>
    </source>
</evidence>
<keyword evidence="4" id="KW-1003">Cell membrane</keyword>
<protein>
    <submittedName>
        <fullName evidence="19">Uncharacterized protein</fullName>
    </submittedName>
</protein>
<dbReference type="PANTHER" id="PTHR32282:SF11">
    <property type="entry name" value="PENICILLIN-BINDING PROTEIN 1B"/>
    <property type="match status" value="1"/>
</dbReference>
<evidence type="ECO:0000256" key="5">
    <source>
        <dbReference type="ARBA" id="ARBA00022645"/>
    </source>
</evidence>
<keyword evidence="6" id="KW-0645">Protease</keyword>
<evidence type="ECO:0000256" key="11">
    <source>
        <dbReference type="ARBA" id="ARBA00022984"/>
    </source>
</evidence>
<evidence type="ECO:0000256" key="7">
    <source>
        <dbReference type="ARBA" id="ARBA00022676"/>
    </source>
</evidence>
<evidence type="ECO:0000259" key="17">
    <source>
        <dbReference type="Pfam" id="PF00905"/>
    </source>
</evidence>
<comment type="subcellular location">
    <subcellularLocation>
        <location evidence="1">Cell membrane</location>
    </subcellularLocation>
</comment>
<dbReference type="SUPFAM" id="SSF53955">
    <property type="entry name" value="Lysozyme-like"/>
    <property type="match status" value="1"/>
</dbReference>
<evidence type="ECO:0000256" key="10">
    <source>
        <dbReference type="ARBA" id="ARBA00022960"/>
    </source>
</evidence>
<dbReference type="FunFam" id="1.10.3810.10:FF:000001">
    <property type="entry name" value="Penicillin-binding protein 1A"/>
    <property type="match status" value="1"/>
</dbReference>
<comment type="caution">
    <text evidence="19">The sequence shown here is derived from an EMBL/GenBank/DDBJ whole genome shotgun (WGS) entry which is preliminary data.</text>
</comment>
<dbReference type="Gene3D" id="2.60.40.10">
    <property type="entry name" value="Immunoglobulins"/>
    <property type="match status" value="1"/>
</dbReference>
<dbReference type="InterPro" id="IPR013783">
    <property type="entry name" value="Ig-like_fold"/>
</dbReference>
<evidence type="ECO:0000256" key="13">
    <source>
        <dbReference type="ARBA" id="ARBA00023268"/>
    </source>
</evidence>
<dbReference type="NCBIfam" id="TIGR02074">
    <property type="entry name" value="PBP_1a_fam"/>
    <property type="match status" value="1"/>
</dbReference>
<dbReference type="InterPro" id="IPR001264">
    <property type="entry name" value="Glyco_trans_51"/>
</dbReference>
<dbReference type="Gene3D" id="3.40.710.10">
    <property type="entry name" value="DD-peptidase/beta-lactamase superfamily"/>
    <property type="match status" value="1"/>
</dbReference>
<keyword evidence="7" id="KW-0328">Glycosyltransferase</keyword>
<feature type="domain" description="Glycosyl transferase family 51" evidence="18">
    <location>
        <begin position="74"/>
        <end position="241"/>
    </location>
</feature>
<evidence type="ECO:0000256" key="8">
    <source>
        <dbReference type="ARBA" id="ARBA00022679"/>
    </source>
</evidence>
<feature type="domain" description="Penicillin-binding protein transpeptidase" evidence="17">
    <location>
        <begin position="332"/>
        <end position="576"/>
    </location>
</feature>
<comment type="catalytic activity">
    <reaction evidence="15">
        <text>Preferential cleavage: (Ac)2-L-Lys-D-Ala-|-D-Ala. Also transpeptidation of peptidyl-alanyl moieties that are N-acyl substituents of D-alanine.</text>
        <dbReference type="EC" id="3.4.16.4"/>
    </reaction>
</comment>
<accession>A0A1F6DAR4</accession>
<organism evidence="19 20">
    <name type="scientific">Candidatus Kaiserbacteria bacterium RIFCSPHIGHO2_01_FULL_55_17</name>
    <dbReference type="NCBI Taxonomy" id="1798484"/>
    <lineage>
        <taxon>Bacteria</taxon>
        <taxon>Candidatus Kaiseribacteriota</taxon>
    </lineage>
</organism>
<dbReference type="GO" id="GO:0008955">
    <property type="term" value="F:peptidoglycan glycosyltransferase activity"/>
    <property type="evidence" value="ECO:0007669"/>
    <property type="project" value="UniProtKB-EC"/>
</dbReference>
<keyword evidence="13" id="KW-0511">Multifunctional enzyme</keyword>
<dbReference type="PANTHER" id="PTHR32282">
    <property type="entry name" value="BINDING PROTEIN TRANSPEPTIDASE, PUTATIVE-RELATED"/>
    <property type="match status" value="1"/>
</dbReference>
<evidence type="ECO:0000256" key="14">
    <source>
        <dbReference type="ARBA" id="ARBA00023316"/>
    </source>
</evidence>
<sequence length="791" mass="87313">MRTLNKWLRRMPPWVELSGLAIGALVFIALGSAVVWAMLVPLPSINNFENRKISESTKIFDRTGNIILHDVHGSIRRTSVALEDISPYMQKATIAIEDDTFYEHNGFRPLSFMRALLVNLKTGSFSQGGSTLTQQVVKNALLTQRKTIGRKIEEIILALRLERVYTKDQILQTYLNETTYGGTIYGVEEASQYFFGVSAKDLDLAQAAYLAALPQAPTRYSPYGNHRDELENRKNFVLKRMRDGSVITEEEHQSALAEEVKFRDEREAGIKAAHFVFYIREYLEEKYGADEVANGGLRIISTLDYGLQKYAEEVVADDIVAMEANFNASNAGIVALDPKSGQILAMVGSRDYFDTDIDGAVNVTTSHQQPGSSFKPFVYATALERGYTSETVVFDLRTQFSTACAPQDITNSTPPCYAPTSFDETFKGPVTLRSALAQSLNIPAVKTLYLVGIQNAIAMAERAGITTLKDAATYGLTLVLGGGDVTPLELTSGYGVFANDGVKNPPTGILRIEDRDGKILEEFEEKSERVMDREVARQINDILSDNVARTPEFGANSPLYFPGYNVAAKTGTTNDYWDVWILGYTPGIAVGAWAGNNDNEPMIKRIAAFIIAPMWHKIMAYGIEKYPAEDFAPPAPENTDALPPVLRGNWNTNPQEGVHEILHWVDKDNPRGDRRASPRSDPQYERWEYPVSLWAGGQMSFPGVQGSFRIISPAFGATIPSLIPTILTAEHPQPETVSRVSYYINGSYLGSATQPPYSLAFVPGAFGSAQLKAVAETTSGNQETVITFTIR</sequence>
<comment type="catalytic activity">
    <reaction evidence="16">
        <text>[GlcNAc-(1-&gt;4)-Mur2Ac(oyl-L-Ala-gamma-D-Glu-L-Lys-D-Ala-D-Ala)](n)-di-trans,octa-cis-undecaprenyl diphosphate + beta-D-GlcNAc-(1-&gt;4)-Mur2Ac(oyl-L-Ala-gamma-D-Glu-L-Lys-D-Ala-D-Ala)-di-trans,octa-cis-undecaprenyl diphosphate = [GlcNAc-(1-&gt;4)-Mur2Ac(oyl-L-Ala-gamma-D-Glu-L-Lys-D-Ala-D-Ala)](n+1)-di-trans,octa-cis-undecaprenyl diphosphate + di-trans,octa-cis-undecaprenyl diphosphate + H(+)</text>
        <dbReference type="Rhea" id="RHEA:23708"/>
        <dbReference type="Rhea" id="RHEA-COMP:9602"/>
        <dbReference type="Rhea" id="RHEA-COMP:9603"/>
        <dbReference type="ChEBI" id="CHEBI:15378"/>
        <dbReference type="ChEBI" id="CHEBI:58405"/>
        <dbReference type="ChEBI" id="CHEBI:60033"/>
        <dbReference type="ChEBI" id="CHEBI:78435"/>
        <dbReference type="EC" id="2.4.99.28"/>
    </reaction>
</comment>
<evidence type="ECO:0000256" key="9">
    <source>
        <dbReference type="ARBA" id="ARBA00022801"/>
    </source>
</evidence>
<dbReference type="InterPro" id="IPR050396">
    <property type="entry name" value="Glycosyltr_51/Transpeptidase"/>
</dbReference>
<evidence type="ECO:0000256" key="3">
    <source>
        <dbReference type="ARBA" id="ARBA00007739"/>
    </source>
</evidence>
<dbReference type="InterPro" id="IPR012338">
    <property type="entry name" value="Beta-lactam/transpept-like"/>
</dbReference>
<dbReference type="Pfam" id="PF17957">
    <property type="entry name" value="Big_7"/>
    <property type="match status" value="1"/>
</dbReference>
<keyword evidence="12" id="KW-0472">Membrane</keyword>
<dbReference type="GO" id="GO:0009002">
    <property type="term" value="F:serine-type D-Ala-D-Ala carboxypeptidase activity"/>
    <property type="evidence" value="ECO:0007669"/>
    <property type="project" value="UniProtKB-EC"/>
</dbReference>
<dbReference type="GO" id="GO:0005886">
    <property type="term" value="C:plasma membrane"/>
    <property type="evidence" value="ECO:0007669"/>
    <property type="project" value="UniProtKB-SubCell"/>
</dbReference>
<dbReference type="GO" id="GO:0030288">
    <property type="term" value="C:outer membrane-bounded periplasmic space"/>
    <property type="evidence" value="ECO:0007669"/>
    <property type="project" value="TreeGrafter"/>
</dbReference>
<keyword evidence="5" id="KW-0121">Carboxypeptidase</keyword>
<dbReference type="GO" id="GO:0006508">
    <property type="term" value="P:proteolysis"/>
    <property type="evidence" value="ECO:0007669"/>
    <property type="project" value="UniProtKB-KW"/>
</dbReference>
<dbReference type="EMBL" id="MFKX01000003">
    <property type="protein sequence ID" value="OGG58461.1"/>
    <property type="molecule type" value="Genomic_DNA"/>
</dbReference>
<dbReference type="GO" id="GO:0071555">
    <property type="term" value="P:cell wall organization"/>
    <property type="evidence" value="ECO:0007669"/>
    <property type="project" value="UniProtKB-KW"/>
</dbReference>
<dbReference type="InterPro" id="IPR001460">
    <property type="entry name" value="PCN-bd_Tpept"/>
</dbReference>
<keyword evidence="8" id="KW-0808">Transferase</keyword>
<evidence type="ECO:0000256" key="15">
    <source>
        <dbReference type="ARBA" id="ARBA00034000"/>
    </source>
</evidence>
<name>A0A1F6DAR4_9BACT</name>
<keyword evidence="11" id="KW-0573">Peptidoglycan synthesis</keyword>
<keyword evidence="9" id="KW-0378">Hydrolase</keyword>
<proteinExistence type="inferred from homology"/>
<dbReference type="Gene3D" id="1.10.3810.10">
    <property type="entry name" value="Biosynthetic peptidoglycan transglycosylase-like"/>
    <property type="match status" value="1"/>
</dbReference>
<comment type="similarity">
    <text evidence="2">In the C-terminal section; belongs to the transpeptidase family.</text>
</comment>
<keyword evidence="10" id="KW-0133">Cell shape</keyword>
<dbReference type="Proteomes" id="UP000177958">
    <property type="component" value="Unassembled WGS sequence"/>
</dbReference>
<dbReference type="GO" id="GO:0008360">
    <property type="term" value="P:regulation of cell shape"/>
    <property type="evidence" value="ECO:0007669"/>
    <property type="project" value="UniProtKB-KW"/>
</dbReference>
<dbReference type="Pfam" id="PF00912">
    <property type="entry name" value="Transgly"/>
    <property type="match status" value="1"/>
</dbReference>
<gene>
    <name evidence="19" type="ORF">A2853_02070</name>
</gene>
<reference evidence="19 20" key="1">
    <citation type="journal article" date="2016" name="Nat. Commun.">
        <title>Thousands of microbial genomes shed light on interconnected biogeochemical processes in an aquifer system.</title>
        <authorList>
            <person name="Anantharaman K."/>
            <person name="Brown C.T."/>
            <person name="Hug L.A."/>
            <person name="Sharon I."/>
            <person name="Castelle C.J."/>
            <person name="Probst A.J."/>
            <person name="Thomas B.C."/>
            <person name="Singh A."/>
            <person name="Wilkins M.J."/>
            <person name="Karaoz U."/>
            <person name="Brodie E.L."/>
            <person name="Williams K.H."/>
            <person name="Hubbard S.S."/>
            <person name="Banfield J.F."/>
        </authorList>
    </citation>
    <scope>NUCLEOTIDE SEQUENCE [LARGE SCALE GENOMIC DNA]</scope>
</reference>
<evidence type="ECO:0000259" key="18">
    <source>
        <dbReference type="Pfam" id="PF00912"/>
    </source>
</evidence>